<dbReference type="GeneID" id="62697182"/>
<keyword evidence="2" id="KW-1185">Reference proteome</keyword>
<dbReference type="EMBL" id="CP036170">
    <property type="protein sequence ID" value="QBF75586.1"/>
    <property type="molecule type" value="Genomic_DNA"/>
</dbReference>
<sequence>MAISVDRLAAELAQGLSEYSQEVADGIKKAADEVADEAVRELKSTSPVLTGSYAKGWTKSKAYESKSAKRNTVHNKTDYQLTHLLEKGHASRNGGRVAAKVHIRPVEEKAVASFEEKVKGAIEK</sequence>
<dbReference type="AlphaFoldDB" id="B0NAS6"/>
<accession>B0NAS6</accession>
<evidence type="ECO:0000313" key="1">
    <source>
        <dbReference type="EMBL" id="QBF75586.1"/>
    </source>
</evidence>
<dbReference type="InterPro" id="IPR010064">
    <property type="entry name" value="HK97-gp10_tail"/>
</dbReference>
<proteinExistence type="predicted"/>
<dbReference type="KEGG" id="csci:HDCHBGLK_02997"/>
<dbReference type="OrthoDB" id="1696709at2"/>
<dbReference type="Pfam" id="PF04883">
    <property type="entry name" value="HK97-gp10_like"/>
    <property type="match status" value="1"/>
</dbReference>
<dbReference type="STRING" id="411468.CLOSCI_00545"/>
<dbReference type="HOGENOM" id="CLU_159915_0_0_9"/>
<gene>
    <name evidence="1" type="ORF">HDCHBGLK_02997</name>
</gene>
<organism evidence="1 2">
    <name type="scientific">Clostridium scindens (strain ATCC 35704 / DSM 5676 / VPI 13733 / 19)</name>
    <dbReference type="NCBI Taxonomy" id="411468"/>
    <lineage>
        <taxon>Bacteria</taxon>
        <taxon>Bacillati</taxon>
        <taxon>Bacillota</taxon>
        <taxon>Clostridia</taxon>
        <taxon>Lachnospirales</taxon>
        <taxon>Lachnospiraceae</taxon>
    </lineage>
</organism>
<dbReference type="eggNOG" id="ENOG5032Y56">
    <property type="taxonomic scope" value="Bacteria"/>
</dbReference>
<dbReference type="Proteomes" id="UP000289664">
    <property type="component" value="Chromosome"/>
</dbReference>
<evidence type="ECO:0000313" key="2">
    <source>
        <dbReference type="Proteomes" id="UP000289664"/>
    </source>
</evidence>
<reference evidence="1 2" key="1">
    <citation type="journal article" date="2019" name="Appl. Environ. Microbiol.">
        <title>Clostridium scindens ATCC 35704: integration of nutritional requirements, the complete genome sequence, and global transcriptional responses to bile acids.</title>
        <authorList>
            <person name="Devendran S."/>
            <person name="Shrestha R."/>
            <person name="Alves J.M.P."/>
            <person name="Wolf P.G."/>
            <person name="Ly L."/>
            <person name="Hernandez A.G."/>
            <person name="Mendez-Garcia C."/>
            <person name="Inboden A."/>
            <person name="Wiley J."/>
            <person name="Paul O."/>
            <person name="Allen A."/>
            <person name="Springer E."/>
            <person name="Wright C.L."/>
            <person name="Fields C.J."/>
            <person name="Daniel S.L."/>
            <person name="Ridlon J.M."/>
        </authorList>
    </citation>
    <scope>NUCLEOTIDE SEQUENCE [LARGE SCALE GENOMIC DNA]</scope>
    <source>
        <strain evidence="1 2">ATCC 35704</strain>
    </source>
</reference>
<name>B0NAS6_CLOS5</name>
<dbReference type="RefSeq" id="WP_004606096.1">
    <property type="nucleotide sequence ID" value="NZ_CP036170.1"/>
</dbReference>
<protein>
    <submittedName>
        <fullName evidence="1">Uncharacterized protein</fullName>
    </submittedName>
</protein>